<name>A0A0C3HI54_BACIU</name>
<dbReference type="EMBL" id="CP120576">
    <property type="protein sequence ID" value="WEY85526.1"/>
    <property type="molecule type" value="Genomic_DNA"/>
</dbReference>
<feature type="domain" description="N-acetyltransferase" evidence="1">
    <location>
        <begin position="137"/>
        <end position="289"/>
    </location>
</feature>
<dbReference type="Proteomes" id="UP000032247">
    <property type="component" value="Unassembled WGS sequence"/>
</dbReference>
<reference evidence="4" key="3">
    <citation type="submission" date="2023-03" db="EMBL/GenBank/DDBJ databases">
        <title>Complete genome sequences of 52 Bacillus and Priestia strains isolated from West-African fermentations and 26 reference strains from the DSMZ collection.</title>
        <authorList>
            <person name="Wiedenbein E.S."/>
            <person name="Canoy T.S."/>
            <person name="Hui Y."/>
            <person name="Parkouda C."/>
            <person name="Dawende C."/>
            <person name="Ametefe E."/>
            <person name="Jespersen L."/>
            <person name="Nielsen D.S."/>
        </authorList>
    </citation>
    <scope>NUCLEOTIDE SEQUENCE</scope>
    <source>
        <strain evidence="4">PRO56</strain>
    </source>
</reference>
<dbReference type="PROSITE" id="PS51186">
    <property type="entry name" value="GNAT"/>
    <property type="match status" value="1"/>
</dbReference>
<evidence type="ECO:0000313" key="6">
    <source>
        <dbReference type="Proteomes" id="UP000032247"/>
    </source>
</evidence>
<organism evidence="2 6">
    <name type="scientific">Bacillus subtilis</name>
    <dbReference type="NCBI Taxonomy" id="1423"/>
    <lineage>
        <taxon>Bacteria</taxon>
        <taxon>Bacillati</taxon>
        <taxon>Bacillota</taxon>
        <taxon>Bacilli</taxon>
        <taxon>Bacillales</taxon>
        <taxon>Bacillaceae</taxon>
        <taxon>Bacillus</taxon>
    </lineage>
</organism>
<dbReference type="AlphaFoldDB" id="A0A0C3HI54"/>
<dbReference type="SUPFAM" id="SSF55729">
    <property type="entry name" value="Acyl-CoA N-acyltransferases (Nat)"/>
    <property type="match status" value="1"/>
</dbReference>
<dbReference type="STRING" id="483913.AN935_19170"/>
<dbReference type="GO" id="GO:0016747">
    <property type="term" value="F:acyltransferase activity, transferring groups other than amino-acyl groups"/>
    <property type="evidence" value="ECO:0007669"/>
    <property type="project" value="InterPro"/>
</dbReference>
<evidence type="ECO:0000259" key="1">
    <source>
        <dbReference type="PROSITE" id="PS51186"/>
    </source>
</evidence>
<evidence type="ECO:0000313" key="5">
    <source>
        <dbReference type="EMBL" id="WHM23409.1"/>
    </source>
</evidence>
<dbReference type="RefSeq" id="WP_017696226.1">
    <property type="nucleotide sequence ID" value="NZ_CP035395.1"/>
</dbReference>
<dbReference type="EMBL" id="JXBC01000013">
    <property type="protein sequence ID" value="KIU06128.1"/>
    <property type="molecule type" value="Genomic_DNA"/>
</dbReference>
<dbReference type="EMBL" id="CP125292">
    <property type="protein sequence ID" value="WHM23409.1"/>
    <property type="molecule type" value="Genomic_DNA"/>
</dbReference>
<dbReference type="PANTHER" id="PTHR43617:SF33">
    <property type="entry name" value="SPORE COAT POLYSACCHARIDE BIOSYNTHESIS PROTEIN SPSD"/>
    <property type="match status" value="1"/>
</dbReference>
<reference evidence="3" key="2">
    <citation type="submission" date="2021-03" db="EMBL/GenBank/DDBJ databases">
        <title>Isolation of Bacillus subtilis from fermented food sample.</title>
        <authorList>
            <person name="Lakshmanan V."/>
            <person name="Athira K."/>
            <person name="Rajagopal K."/>
        </authorList>
    </citation>
    <scope>NUCLEOTIDE SEQUENCE</scope>
    <source>
        <strain evidence="3">S1</strain>
    </source>
</reference>
<proteinExistence type="predicted"/>
<dbReference type="PANTHER" id="PTHR43617">
    <property type="entry name" value="L-AMINO ACID N-ACETYLTRANSFERASE"/>
    <property type="match status" value="1"/>
</dbReference>
<reference evidence="5" key="4">
    <citation type="submission" date="2023-05" db="EMBL/GenBank/DDBJ databases">
        <title>Complete genome sequence of Bacillus subtilis SRCM117797 isolated from Soybean paste.</title>
        <authorList>
            <person name="Abraha H.B."/>
            <person name="Kim K.-P."/>
            <person name="Ryu M.-S."/>
            <person name="Jeong D.-Y."/>
        </authorList>
    </citation>
    <scope>NUCLEOTIDE SEQUENCE</scope>
    <source>
        <strain evidence="5">SRCM117797</strain>
    </source>
</reference>
<evidence type="ECO:0000313" key="4">
    <source>
        <dbReference type="EMBL" id="WEY85526.1"/>
    </source>
</evidence>
<dbReference type="PATRIC" id="fig|1423.173.peg.4672"/>
<sequence>MYTVKENVSKELIEEFLQSRQLTLDVPYQFSLGLFENSRLQGVLLYEDSLWESKVLQKKVMNVKLLAANSTGQLKRLFEAFYTVRQMDETDFIFVRVPAEDIGAAHVIQQQPSSYFVGSLLKLAMPPSFYDKTPPFFELGPPEPGDTEAICELARDSFTKSRYFQDPHLSRDAANKIFQEWTRNNLNGRAAVNIVAKHNGEVIGYLQGLSRDDECILDLMAVKPGFEGKRIAFHLLANLIEQPETQKHRTVTAGTQFHNVRAIRLYERMGFTAEQSYYYYHIWPGKEAK</sequence>
<reference evidence="2 6" key="1">
    <citation type="submission" date="2014-12" db="EMBL/GenBank/DDBJ databases">
        <title>Comparative genome analysis of Bacillus coagulans HM-08, Clostridium butyricum HM-68, Bacillus subtilis HM-66 and Bacillus licheniformis BL-09.</title>
        <authorList>
            <person name="Zhang H."/>
        </authorList>
    </citation>
    <scope>NUCLEOTIDE SEQUENCE [LARGE SCALE GENOMIC DNA]</scope>
    <source>
        <strain evidence="2 6">HM-66</strain>
    </source>
</reference>
<dbReference type="Gene3D" id="3.40.630.30">
    <property type="match status" value="1"/>
</dbReference>
<dbReference type="InterPro" id="IPR000182">
    <property type="entry name" value="GNAT_dom"/>
</dbReference>
<evidence type="ECO:0000313" key="2">
    <source>
        <dbReference type="EMBL" id="KIU06128.1"/>
    </source>
</evidence>
<dbReference type="Proteomes" id="UP001229422">
    <property type="component" value="Chromosome"/>
</dbReference>
<accession>A0A0C3HI54</accession>
<dbReference type="CDD" id="cd04301">
    <property type="entry name" value="NAT_SF"/>
    <property type="match status" value="1"/>
</dbReference>
<protein>
    <submittedName>
        <fullName evidence="3">GNAT family N-acetyltransferase</fullName>
    </submittedName>
    <submittedName>
        <fullName evidence="2">Spore coat polysaccharide biosynthesis protein SpsD</fullName>
    </submittedName>
</protein>
<dbReference type="InterPro" id="IPR050276">
    <property type="entry name" value="MshD_Acetyltransferase"/>
</dbReference>
<dbReference type="InterPro" id="IPR016181">
    <property type="entry name" value="Acyl_CoA_acyltransferase"/>
</dbReference>
<gene>
    <name evidence="4" type="primary">spsD</name>
    <name evidence="3" type="ORF">J5227_19990</name>
    <name evidence="4" type="ORF">P5633_04875</name>
    <name evidence="5" type="ORF">QL281_10440</name>
    <name evidence="2" type="ORF">SC09_contig4orf01158</name>
</gene>
<dbReference type="Pfam" id="PF00583">
    <property type="entry name" value="Acetyltransf_1"/>
    <property type="match status" value="1"/>
</dbReference>
<dbReference type="Proteomes" id="UP000665181">
    <property type="component" value="Unassembled WGS sequence"/>
</dbReference>
<evidence type="ECO:0000313" key="3">
    <source>
        <dbReference type="EMBL" id="MBO3796530.1"/>
    </source>
</evidence>
<dbReference type="EMBL" id="JAGFPW010000027">
    <property type="protein sequence ID" value="MBO3796530.1"/>
    <property type="molecule type" value="Genomic_DNA"/>
</dbReference>
<keyword evidence="3" id="KW-0808">Transferase</keyword>
<dbReference type="Proteomes" id="UP001214898">
    <property type="component" value="Chromosome"/>
</dbReference>